<feature type="region of interest" description="Disordered" evidence="1">
    <location>
        <begin position="296"/>
        <end position="343"/>
    </location>
</feature>
<name>A0A9X0D6A9_9CNID</name>
<reference evidence="2" key="1">
    <citation type="submission" date="2023-01" db="EMBL/GenBank/DDBJ databases">
        <title>Genome assembly of the deep-sea coral Lophelia pertusa.</title>
        <authorList>
            <person name="Herrera S."/>
            <person name="Cordes E."/>
        </authorList>
    </citation>
    <scope>NUCLEOTIDE SEQUENCE</scope>
    <source>
        <strain evidence="2">USNM1676648</strain>
        <tissue evidence="2">Polyp</tissue>
    </source>
</reference>
<feature type="compositionally biased region" description="Acidic residues" evidence="1">
    <location>
        <begin position="131"/>
        <end position="142"/>
    </location>
</feature>
<evidence type="ECO:0000256" key="1">
    <source>
        <dbReference type="SAM" id="MobiDB-lite"/>
    </source>
</evidence>
<feature type="compositionally biased region" description="Acidic residues" evidence="1">
    <location>
        <begin position="327"/>
        <end position="341"/>
    </location>
</feature>
<feature type="compositionally biased region" description="Basic residues" evidence="1">
    <location>
        <begin position="147"/>
        <end position="163"/>
    </location>
</feature>
<protein>
    <submittedName>
        <fullName evidence="2">Uncharacterized protein</fullName>
    </submittedName>
</protein>
<sequence length="496" mass="57125">MKSRKRICFIEELKNKKITDIKLKVKKLRKSQEEEDSFIEKVEEEWDEDELDFDIPWLLMSFLLLLEDKPFNKDATFVDEGEVLEEMVHLCEDTPTVRHEKDMSSSKSEELNSESEQPDPASKKRKRQESESESDSDSEQPDTDIKKQKRPAKRPASKAKRPAKKEALGNRNHHRKKPCRLPGCSFYGNDLKHHLKIHIKKGEIAEEDIARLTTIMATGKKQRGKSEMYYRNKKTKAGRFKKWCPVPSCNRVVLNVGRHLSKSKYHQIKKGSVQYNILLKDARRYTGLGEIVDVVKKPMPSRSPSPEERETADKSDEDCQQHQSPESEPESESESESDLDDSPMSAEQFFTATTYRSYRHQWLVGFYDYLSRPSAGYKKKSIRLQHAGQVRILLEHIDPKGDDITCLALDEGDAVYSRWVKDTLESGSKKSGTVISYLTSFEKFLQYVTNPRYNHSGPPLHPGHIEHLQSHPARNQRLVVNCGRLYTGQAKPALHG</sequence>
<evidence type="ECO:0000313" key="3">
    <source>
        <dbReference type="Proteomes" id="UP001163046"/>
    </source>
</evidence>
<proteinExistence type="predicted"/>
<comment type="caution">
    <text evidence="2">The sequence shown here is derived from an EMBL/GenBank/DDBJ whole genome shotgun (WGS) entry which is preliminary data.</text>
</comment>
<evidence type="ECO:0000313" key="2">
    <source>
        <dbReference type="EMBL" id="KAJ7388992.1"/>
    </source>
</evidence>
<feature type="compositionally biased region" description="Basic and acidic residues" evidence="1">
    <location>
        <begin position="94"/>
        <end position="110"/>
    </location>
</feature>
<dbReference type="Proteomes" id="UP001163046">
    <property type="component" value="Unassembled WGS sequence"/>
</dbReference>
<accession>A0A9X0D6A9</accession>
<organism evidence="2 3">
    <name type="scientific">Desmophyllum pertusum</name>
    <dbReference type="NCBI Taxonomy" id="174260"/>
    <lineage>
        <taxon>Eukaryota</taxon>
        <taxon>Metazoa</taxon>
        <taxon>Cnidaria</taxon>
        <taxon>Anthozoa</taxon>
        <taxon>Hexacorallia</taxon>
        <taxon>Scleractinia</taxon>
        <taxon>Caryophylliina</taxon>
        <taxon>Caryophylliidae</taxon>
        <taxon>Desmophyllum</taxon>
    </lineage>
</organism>
<dbReference type="AlphaFoldDB" id="A0A9X0D6A9"/>
<gene>
    <name evidence="2" type="ORF">OS493_034381</name>
</gene>
<dbReference type="EMBL" id="MU825444">
    <property type="protein sequence ID" value="KAJ7388992.1"/>
    <property type="molecule type" value="Genomic_DNA"/>
</dbReference>
<feature type="compositionally biased region" description="Basic and acidic residues" evidence="1">
    <location>
        <begin position="305"/>
        <end position="320"/>
    </location>
</feature>
<feature type="region of interest" description="Disordered" evidence="1">
    <location>
        <begin position="94"/>
        <end position="182"/>
    </location>
</feature>
<keyword evidence="3" id="KW-1185">Reference proteome</keyword>